<reference evidence="1" key="1">
    <citation type="submission" date="2020-06" db="EMBL/GenBank/DDBJ databases">
        <title>WGS assembly of Ceratodon purpureus strain R40.</title>
        <authorList>
            <person name="Carey S.B."/>
            <person name="Jenkins J."/>
            <person name="Shu S."/>
            <person name="Lovell J.T."/>
            <person name="Sreedasyam A."/>
            <person name="Maumus F."/>
            <person name="Tiley G.P."/>
            <person name="Fernandez-Pozo N."/>
            <person name="Barry K."/>
            <person name="Chen C."/>
            <person name="Wang M."/>
            <person name="Lipzen A."/>
            <person name="Daum C."/>
            <person name="Saski C.A."/>
            <person name="Payton A.C."/>
            <person name="Mcbreen J.C."/>
            <person name="Conrad R.E."/>
            <person name="Kollar L.M."/>
            <person name="Olsson S."/>
            <person name="Huttunen S."/>
            <person name="Landis J.B."/>
            <person name="Wickett N.J."/>
            <person name="Johnson M.G."/>
            <person name="Rensing S.A."/>
            <person name="Grimwood J."/>
            <person name="Schmutz J."/>
            <person name="Mcdaniel S.F."/>
        </authorList>
    </citation>
    <scope>NUCLEOTIDE SEQUENCE</scope>
    <source>
        <strain evidence="1">R40</strain>
    </source>
</reference>
<keyword evidence="2" id="KW-1185">Reference proteome</keyword>
<gene>
    <name evidence="1" type="ORF">KC19_VG216200</name>
</gene>
<sequence length="72" mass="8212">MQDLGAATGRDCSVNRGPTTPRLLLQEIILFQVFSTFERTTSTELGSSRFRRFFELGLRIYVGTTTQCRVHK</sequence>
<accession>A0A8T0HTM0</accession>
<protein>
    <submittedName>
        <fullName evidence="1">Uncharacterized protein</fullName>
    </submittedName>
</protein>
<organism evidence="1 2">
    <name type="scientific">Ceratodon purpureus</name>
    <name type="common">Fire moss</name>
    <name type="synonym">Dicranum purpureum</name>
    <dbReference type="NCBI Taxonomy" id="3225"/>
    <lineage>
        <taxon>Eukaryota</taxon>
        <taxon>Viridiplantae</taxon>
        <taxon>Streptophyta</taxon>
        <taxon>Embryophyta</taxon>
        <taxon>Bryophyta</taxon>
        <taxon>Bryophytina</taxon>
        <taxon>Bryopsida</taxon>
        <taxon>Dicranidae</taxon>
        <taxon>Pseudoditrichales</taxon>
        <taxon>Ditrichaceae</taxon>
        <taxon>Ceratodon</taxon>
    </lineage>
</organism>
<proteinExistence type="predicted"/>
<evidence type="ECO:0000313" key="2">
    <source>
        <dbReference type="Proteomes" id="UP000822688"/>
    </source>
</evidence>
<comment type="caution">
    <text evidence="1">The sequence shown here is derived from an EMBL/GenBank/DDBJ whole genome shotgun (WGS) entry which is preliminary data.</text>
</comment>
<name>A0A8T0HTM0_CERPU</name>
<dbReference type="Proteomes" id="UP000822688">
    <property type="component" value="Chromosome V"/>
</dbReference>
<dbReference type="EMBL" id="CM026426">
    <property type="protein sequence ID" value="KAG0573863.1"/>
    <property type="molecule type" value="Genomic_DNA"/>
</dbReference>
<dbReference type="AlphaFoldDB" id="A0A8T0HTM0"/>
<evidence type="ECO:0000313" key="1">
    <source>
        <dbReference type="EMBL" id="KAG0573863.1"/>
    </source>
</evidence>